<gene>
    <name evidence="1" type="ORF">EZS28_027070</name>
</gene>
<dbReference type="EMBL" id="SNRW01009851">
    <property type="protein sequence ID" value="KAA6377403.1"/>
    <property type="molecule type" value="Genomic_DNA"/>
</dbReference>
<evidence type="ECO:0000313" key="2">
    <source>
        <dbReference type="Proteomes" id="UP000324800"/>
    </source>
</evidence>
<proteinExistence type="predicted"/>
<sequence length="128" mass="14882">MKLFQQLDRRNHFLAAYVPIIAGEYKDTNQIEKWGKEEYMAAASATWKEKQGGLIEEIDPVYDWTGTCDAVLKQSESHFKRQIIDLYFANIDEDEDGFVRIMDYVYQQVAHNAIAQAKRKQGGRMEVD</sequence>
<accession>A0A5J4V4D7</accession>
<reference evidence="1 2" key="1">
    <citation type="submission" date="2019-03" db="EMBL/GenBank/DDBJ databases">
        <title>Single cell metagenomics reveals metabolic interactions within the superorganism composed of flagellate Streblomastix strix and complex community of Bacteroidetes bacteria on its surface.</title>
        <authorList>
            <person name="Treitli S.C."/>
            <person name="Kolisko M."/>
            <person name="Husnik F."/>
            <person name="Keeling P."/>
            <person name="Hampl V."/>
        </authorList>
    </citation>
    <scope>NUCLEOTIDE SEQUENCE [LARGE SCALE GENOMIC DNA]</scope>
    <source>
        <strain evidence="1">ST1C</strain>
    </source>
</reference>
<evidence type="ECO:0000313" key="1">
    <source>
        <dbReference type="EMBL" id="KAA6377403.1"/>
    </source>
</evidence>
<dbReference type="AlphaFoldDB" id="A0A5J4V4D7"/>
<dbReference type="Proteomes" id="UP000324800">
    <property type="component" value="Unassembled WGS sequence"/>
</dbReference>
<organism evidence="1 2">
    <name type="scientific">Streblomastix strix</name>
    <dbReference type="NCBI Taxonomy" id="222440"/>
    <lineage>
        <taxon>Eukaryota</taxon>
        <taxon>Metamonada</taxon>
        <taxon>Preaxostyla</taxon>
        <taxon>Oxymonadida</taxon>
        <taxon>Streblomastigidae</taxon>
        <taxon>Streblomastix</taxon>
    </lineage>
</organism>
<comment type="caution">
    <text evidence="1">The sequence shown here is derived from an EMBL/GenBank/DDBJ whole genome shotgun (WGS) entry which is preliminary data.</text>
</comment>
<protein>
    <submittedName>
        <fullName evidence="1">Uncharacterized protein</fullName>
    </submittedName>
</protein>
<name>A0A5J4V4D7_9EUKA</name>